<feature type="region of interest" description="Disordered" evidence="7">
    <location>
        <begin position="3205"/>
        <end position="3228"/>
    </location>
</feature>
<evidence type="ECO:0000256" key="1">
    <source>
        <dbReference type="ARBA" id="ARBA00009970"/>
    </source>
</evidence>
<keyword evidence="4" id="KW-0862">Zinc</keyword>
<feature type="zinc finger region" description="UBR-type" evidence="5">
    <location>
        <begin position="2064"/>
        <end position="2140"/>
    </location>
</feature>
<dbReference type="InterPro" id="IPR025704">
    <property type="entry name" value="E3_Ub_ligase_UBR4_C"/>
</dbReference>
<evidence type="ECO:0000313" key="10">
    <source>
        <dbReference type="Proteomes" id="UP000230066"/>
    </source>
</evidence>
<keyword evidence="3 6" id="KW-0863">Zinc-finger</keyword>
<evidence type="ECO:0000259" key="8">
    <source>
        <dbReference type="PROSITE" id="PS51157"/>
    </source>
</evidence>
<feature type="region of interest" description="Disordered" evidence="7">
    <location>
        <begin position="6113"/>
        <end position="6165"/>
    </location>
</feature>
<name>A0A4E0S1Y1_FASHE</name>
<feature type="region of interest" description="Disordered" evidence="7">
    <location>
        <begin position="4315"/>
        <end position="4368"/>
    </location>
</feature>
<feature type="region of interest" description="Disordered" evidence="7">
    <location>
        <begin position="1996"/>
        <end position="2021"/>
    </location>
</feature>
<protein>
    <submittedName>
        <fullName evidence="9">E3 ubiquitin-protein ligase UBR4</fullName>
    </submittedName>
</protein>
<feature type="region of interest" description="Disordered" evidence="7">
    <location>
        <begin position="4596"/>
        <end position="4653"/>
    </location>
</feature>
<dbReference type="InterPro" id="IPR016024">
    <property type="entry name" value="ARM-type_fold"/>
</dbReference>
<accession>A0A4E0S1Y1</accession>
<feature type="region of interest" description="Disordered" evidence="7">
    <location>
        <begin position="137"/>
        <end position="157"/>
    </location>
</feature>
<dbReference type="PANTHER" id="PTHR21725:SF1">
    <property type="entry name" value="E3 UBIQUITIN-PROTEIN LIGASE UBR4"/>
    <property type="match status" value="1"/>
</dbReference>
<dbReference type="InterPro" id="IPR003126">
    <property type="entry name" value="Znf_UBR"/>
</dbReference>
<dbReference type="SMART" id="SM00396">
    <property type="entry name" value="ZnF_UBR1"/>
    <property type="match status" value="1"/>
</dbReference>
<feature type="compositionally biased region" description="Basic and acidic residues" evidence="7">
    <location>
        <begin position="1996"/>
        <end position="2006"/>
    </location>
</feature>
<feature type="compositionally biased region" description="Low complexity" evidence="7">
    <location>
        <begin position="2325"/>
        <end position="2336"/>
    </location>
</feature>
<dbReference type="InterPro" id="IPR047509">
    <property type="entry name" value="UBR4-like_UBR-box"/>
</dbReference>
<feature type="region of interest" description="Disordered" evidence="7">
    <location>
        <begin position="2317"/>
        <end position="2340"/>
    </location>
</feature>
<gene>
    <name evidence="9" type="ORF">D915_002047</name>
</gene>
<dbReference type="Pfam" id="PF13764">
    <property type="entry name" value="E3_UbLigase_R4"/>
    <property type="match status" value="1"/>
</dbReference>
<feature type="compositionally biased region" description="Polar residues" evidence="7">
    <location>
        <begin position="2233"/>
        <end position="2270"/>
    </location>
</feature>
<feature type="compositionally biased region" description="Polar residues" evidence="7">
    <location>
        <begin position="1215"/>
        <end position="1233"/>
    </location>
</feature>
<feature type="region of interest" description="Disordered" evidence="7">
    <location>
        <begin position="2684"/>
        <end position="2706"/>
    </location>
</feature>
<feature type="region of interest" description="UBR4 E3 catalytic module" evidence="6">
    <location>
        <begin position="6991"/>
        <end position="7528"/>
    </location>
</feature>
<dbReference type="Proteomes" id="UP000230066">
    <property type="component" value="Unassembled WGS sequence"/>
</dbReference>
<evidence type="ECO:0000256" key="4">
    <source>
        <dbReference type="ARBA" id="ARBA00022833"/>
    </source>
</evidence>
<reference evidence="9" key="1">
    <citation type="submission" date="2019-03" db="EMBL/GenBank/DDBJ databases">
        <title>Improved annotation for the trematode Fasciola hepatica.</title>
        <authorList>
            <person name="Choi Y.-J."/>
            <person name="Martin J."/>
            <person name="Mitreva M."/>
        </authorList>
    </citation>
    <scope>NUCLEOTIDE SEQUENCE [LARGE SCALE GENOMIC DNA]</scope>
</reference>
<dbReference type="EMBL" id="JXXN02000564">
    <property type="protein sequence ID" value="THD26982.1"/>
    <property type="molecule type" value="Genomic_DNA"/>
</dbReference>
<dbReference type="Pfam" id="PF02207">
    <property type="entry name" value="zf-UBR"/>
    <property type="match status" value="1"/>
</dbReference>
<evidence type="ECO:0000256" key="7">
    <source>
        <dbReference type="SAM" id="MobiDB-lite"/>
    </source>
</evidence>
<feature type="region of interest" description="Disordered" evidence="7">
    <location>
        <begin position="4104"/>
        <end position="4135"/>
    </location>
</feature>
<feature type="compositionally biased region" description="Basic and acidic residues" evidence="7">
    <location>
        <begin position="1241"/>
        <end position="1250"/>
    </location>
</feature>
<dbReference type="PROSITE" id="PS52043">
    <property type="entry name" value="UBR4_E3"/>
    <property type="match status" value="1"/>
</dbReference>
<comment type="caution">
    <text evidence="9">The sequence shown here is derived from an EMBL/GenBank/DDBJ whole genome shotgun (WGS) entry which is preliminary data.</text>
</comment>
<proteinExistence type="inferred from homology"/>
<sequence>MVLSDDFRRLCGTLIHIIRKDEIVRSEVIDRICSTLRKINDTDNFNSLAPDPLQIFFVSAVVDVIENTPGPFGEDIGIAISLVRLFLNNIANSAGESLRFQTKSFRQLLSTRSTSGRYAKKLFELYGLEKELSGFSQEVQSEPAKPQKSSKMSQQRGSPLALDLWAEIERHSDITRSISDKNDKQDSYNVHSGSARLKISVICLRQFWINEGSEIITRKISELSSISSSSPVEEVIDNVETAEELFQLLLVTALHPSAKNLQEALRVPFPINVPKHVTDKVCEKGLVLVCEILQNAMLWAIQQLLVDRQLTEDETDKISLLVSSLTQLHTLIQRVKNCPVSLPLNDNASTVQFAVALLILQDIDQLLNLRLLPSVVSEWNFPVMPLYTTGCDQSLADPYPTTRSESLSDLLMLVLALLPDLNSPCPIAVPSVSHGSYNSSCLDHPVIVKDLKDFASLSLDQEKPHPLFCGRPLQLVLFRLAASVASQIMEQVDKVYRASETETGQDVSRHSKNVNTPLFHLLDAILKTVHHSLLVRANFLRHFCAVNVDLNAENSLSDTDERIGCYFAQFVQLLDSIESRAESCPTLDLVYRLNEPLSKVIYLLASEPDYSGSSETGLIADCAMRYLGYDLTNPESYSSLPERWILYPGPRIFCLLGNRVISRIHAAQTTDTTERFIKSIWLWFLHGFQFKMCGSSDNPRALVDVNPNLIQLVCLLAGQIPGLTAKKSLLCQLMSCFNRFASLPLHSDTGISPGCYYHLCTRLVVLLRYLLHHFYVPPAHLADQLKSSLTLNQPSGQPANRTVSVWTYDVIQSELVKISHLLRPCLAGGSSAPLFYDLLTPASFSRKDSTENTTRASWNLPSPDGLAILSLIYQENYDALFAAPLKMLDAVLLMRPWELSTSVICDSTATSQFNPHFFQSGQLPTAWYQLILIWRLFEILPPSPEVGLELHSLLGKLTQPQRVVPFDLPKIAHSPAHLIYLAVFLDRIQGRPSSVEPQLLSELAAASVGNIGSKNQRHPLVWTSSQDQAASRKAAQTVHQLSIEIYRAVCAKYGVSEKSAEKLENVDLPSEMLSSPFAHVKEVRNFLLALRHPTVSLAMFYTLAVGHVHGIRDELTLDQMSQGQLVYLSGLVHLISELLPFLLSSEKSALKPTLSAMSSDSSSKRKSKQRLRLLITKTSAVVDPTEGSGGAPAEATDLGGSVSTTTSANVETVIDPTQLQHQPSEGTSNTGQEDLSLGSGNKEETQKSDELSEEQLSFVRENSIRSSTHLLLECVNLLAALMRSLRCELGLTCYSPMEQNDSLLAPGNLAQLTLLSPERLVGAVEMAGFPSKWISTMPARRRLANSLRLAMTPFQEAFTLLSSFVTNRIMSMCDEQQHASQHFLLARSLFFRLSVQFRVALDHLGTGSQSCDTPAAQTEPNQDDAARLSSSLRIRQLCFLGKRLDALASQIARHLFGCIFSNRSTFVECESAVRSALQLVSWLALDPVSSAIGLNPVSSTPADPSVANCLASMMIIMKKEGTSTDAPMNRSDLYDRSVEVVQRHLEDHMLASVFLLAKGSVYCGLTDTNYSRILSLVCQEAFGYLEVATGHTHVVERCLSMNPDSDTYPLLDLFLCTRTPASSTVDTSPTESVPSFAHQSSVLRLLCVMLLRAVNASDRRSSIFGDFCKRALERCMSGGSRSLISYWLSSTSGFNVPSNLFGCSDRPWLVEFIGALPTEHLNEQDLMESEEWSVSEALNTSLRYSSASPGTFTPQALAQWNASRRHFRLALYFERFTRLLASPWFEDSAVVHQFCADILTEAIANWRDPVLKSVQSATAPSEDGRSIPSSTTRLCMTLPLMVSALRCLSIGCSSGMAHVKLIGIFSTWSDAMAPLAHQLSLSETKPDANFSSGEEDRGDLVASLCTSLRGIYEYVTLVIYALNPAFQPNDDASPATSGRAPDFGRPRLGCGQSILRGRSNTAWFWTTDPSVLNAIRNYSRFCSALLVGRPTDHVRGLRKTSSETRGRSANHIHGAPNPVMSSTENVMDPEEEFSGPELISDHGDEDRFAEDLYMTLPGPLINQEVCSYTATQQAFVDQHWYHCHSCRLEYSEGVCSVCARVCHSGHDLSYAKHSTFFCDCGASKDLTRRCRALSCRLQSQSTHSWRPFSRQDRVTRFVDDGMLAFYAPWLADGFLDSSRSPLVLSAIQSVYGDSEDNRMSDFSDGETPATNRRTQSKSKLSKTKGKDAHISSLPPSGQKTESAPSKANASATVAVSSGSHPCSSSATSGPESLRRLLSNVRRSSGALLAPDSSVTGTGGSVLRRAGAVRYKLVPSDANTGKLRSKSNSGSQSSAAADDVPQTELISPGRISRAVGQSRHSSYSLSEPTVFETPGYSRQSRLRCARIAQFWRLVDCGDNLPPPVKTGPVDDDRTSHLSSIASRLSLHLIPDEHVLIRQIREQLSAPDAEKCRSNLVMLLTTSNVINQATAFLLESDGICLISQLLDTSTSTDQVVDAVHEHRLTAVKRLLSDKREACPVVRVCDNISLPVPSISNAHKDLWRRVLQMSRVLLTQPIGSLAHKDSVFLGLLPSGRSSLSEIPNLSPLFHRMSVSSITGSSVPVAEPNAAEPANGRSELDLADQAAVQLEQPDQNHVDALSSLSSLTPDSVWASNSGLLLQTLASLVQQSESNVEGEFTSGSSLLQQIGEATGGPNNAGSDPDRPRPQFSSDALLAALDLLCYRNASPTVPTIHPSASSNSIKQSQVQQHCVMCPLRVYQAKKRKWCNFLVVSGFASPPTNLSRQASNTPETGTPTDPAHSSSRVLLIYQMDKFCRRVARCQDNGMLELAKLQAITALLQSRGDQGTHCATTLKTVQNQAQLLDALVPRPNKSSNQTAVDFLSTLGSGTSDLVNGFRPMCIKLDELPRVCIASVGFEIASLSVNPVSPSVFAACGTWDCVVLGVLSSGQVCGRINIVAGRRDRTEQLLKAIWLPDSINLLALLTTRSVQIFDIFEDPNKPKYHFKPVEGSFCDATFIRPPNANNDSNGSTSSEKLEPRPPEWGVYLLVMAKMGSILYQELGPECQCSTYPFFLAEWLEWSPEAVTLDSENSTDDDSRIPPLQRNATTGVLSGGGVSVQYISSLGLLLHAYQSGHSVASAIGISGLTAPSEPHLRITHSFLLATGRKRPKNGTNLQKQQSQQQQLCTFGSASPAKLVTSLLFAARSACNPSSSPKIPNPEISQTPKAHRHPRKQRVLPVGPIVQWSEVLGGHPGLVSAMSIGTGQSSSEKNTATDGTLSPNITLLLAFEPDQVWIQPIQPKLMPVATMDQKISKLSSEIDGTSEPKTPTNQLSRQADTITPNSVQPTVVASASVHWDGYMTMSARTLTYLLTSDGQLLVLSTCPKSVSQLVSSHNDLSQPTPGQFWLQPRLAINACGQHDSVSTTVDSGFPSFRSAPNSVTWSFCLPQGSLWDLVNSSCVERPKPTICRTTDSGNPLIRTKSLHNHLVDSPRVGPPPLDLFEYVSPTAEVEFGGADLLQLYNRDQLRRRLLTLGSPVTGAGSSLTARMNREGALLTAPGSSSSPWEPTLTASTTTSTSIATNVPVTTTSNIAFVIEVYNRKPGESVIAGVRVGLPAATGEYTTRWPKFFKVFNRVIPVTPPAAGAQYRFVDIPLYRSEMLLSSHLLHVFVGHSSDPEGLTSVDLVTVYTAPKSDVNWRHGRRARFSGRSSPMTVSWSRSRASTSFEWIPQTISPAEYALACRLDRLFVTGFVTTRDPRSTGTTPAICLTSPPLPPCPTVPHSFIVPTRRMQYPALTGQRSQFIPTLQALIGSVCEMITSALLLSIGIPTAEKVLQQNTESPQCSAKMLDKLNFGILQSQAARVLSYLFLTVSRADKSLQSFISPQEIALQQHALDLILVTTRIGCEAQHFSAERLKGVLDHTLSEAVSLAVVSLKSSIANQEMKCSAQLLIRTQRLTRLIFSIAICDPLRFSLLVNEFRLLDLFESVLAEYDRRFPPTCCAQGIFSPVWTKGLAVTCPSENQTASDRYVRDMRSFIVAVVRGLFAISMSTFHSGDACCSEKSRTEQHKEKEFIYKLITHNNLSISCAARDALSWLILRARPSQPIAWSTVDPTNTTGKSPSTTMNKSEEISTGVTKTSDAGALKDRANDAETRDTTVADSQVGQTGVEQFGGRQRPNRHVVISGNRLRSSWLSWGGQLTLEQALARIIPEYTDQPVAGQSGGGLNPRGMLCDFMDLEQGETTGVNRDRQAELVIEALRRRHPTLLVSSRRLIHDEDGVCGVPGEDDGSLHEGNSMQNQLFNMDTNAFDADHVADHEDHIEEDDDVDDHYENVEDECGGGFDDEEDDGDDDEDEDEDPDEDNGDSEDNAVLGDSTSFSNEVTALLAQLIADTEQHPNSDGSVFFSDLSWPVVCPSDSGPRSGEHQDGSQSGRTLDAIVTSNEPVAESNSHRDPDSHVGPGTSATEEPLAQNDVDAECREDEPIAAIWDSDEDAIDPEVFETVLHMMNSAESNARVMYQDILGRVDADDWENYNLQLCLRELDHQQTSENVQVNVEPDVMIQDPEADTNPDVLSNTAAFDQPQNQPVESTNVAADGALVLPELSDSVPGAPNESTDNPQTDDARQDMPTASVDVTTQVTGRQTGRLYSSPPLAARSSDSETESDFVSHILSPFGSLQSLDRRGSVRSFSVAQAISSPSSTTDSDSSVPSEATSLLSRARRSRSRAQNYLFLRFALEFAQLFTRHWPETVQKAVQRTPTSDVQSLAPALQLAVTLVRTLHANAAYLHYLLTVRITSTEPVAVVRTERLNKWAQQLQTVRTTLRGLITCLLTTLLTISVLPDNPTDSENSLDESLRHGLRTQLMKSDTPPVLQLAVLHLSALCEMFARVPYVTRHSKDSTSLSLAAFLWKPNDTSPTSDEPASQEKVVSGTTNIMKHNVTPIKLMNYCLTLLEVLYCDIERQGEFADRPEHHWSTETEILPNTSTNSAALGLLQSALFSNSCSSGLLNGSGVALLASWSPLLDASMVLNYIGNPWYDLGTLVLQACLRLPRILLLLLDSNAAGRPASRISLRKTTSLPSETESRWCSVLYNYMELITNPEFANATREDAPAQTNRAVRLAFLDQSYPHSKEVLENFENQIRSLHKISSCLSVAHNRPHCWQRFCLKCPASSTATVAHTPQETRPESTSHTTEMRLALSMARHLIPASSTRVSTSSSDAVLCEPMGSAPSSMQAFMVSPLLFQFIRVFLCHCPDSTIRTSAMHIVRAIYKSTSSHTQRRLLQLVPLIWPELSTFAPYATQFVNLTTEMLVDHPTWSGRPVFLQRVIQLMLRRLQAVRRHPRRTLYTSIMHLIHPQQECSAQLTTDVATLRRIIPDLLSQRSALVSNDAALSRSWSSVAGSKPPTPAPLSQITASITPAATQIVNVSIPVSRRTEDADEVGHSDLGLGCALELEPCLMCHSKAVEEPSYVMLRWDSEPGSSRLPVRVVHWVMPTHYGRFVAHLEQAISQQQQLLTKQNSSATEVTTPTRKLNITDFFNVLYKRPRYVRTLNIYTSDLTERSTSRLVHEPSLWQKVATVHLAPNQTAVCLCFAHPAPVPSWLGSKDYATDVRFSPERLQFGAPVQRVNVGHGLPIRASRLIFEYADFHSTGAETKRVCPRCHASNLLSTTCLTCHTNINECFRCRSIDLSAGDVYLCASCGSSRYGKIEFTIVARPCYAAVEPLHDREDRDSACRQIVVLSRFLVHNALNLAQPIQMDIAQCLNDITLAPLGTNSATVPSGVSSDGSAVPKMSATTNDKALLASLTTTNSPLGAVHASLARLASCVAEANAISLDTAAITRRLWATRQSVMEFDLAQHKAGPTVTSEKSSTDPSGSGGWPDYEALDDLFDPPVGGCYSCLLSVIHHCGRLLLGVAEHSTTEEKMNNSTTPAPDHWLFECASGDSSQMVSGTTDANPQGGLTLLQHLITVLVDFGLGIYPRPIQSELQSLIIQLTRDSPALISHLGQQLTTRLIQAASCHGNQSHLVSSLVHSDVSLLQASIETILPRHSTTEIPGHMRPMDRRASSWEMRLRPLFRVILGLTKSKSLNHPDLEASPNAASLHPPVVQAILLPLLETLEELAAHGPSTRSLGIRPHAPRDTPSTGDRHGTTDQSKPNQLGAKGETRPPRRSATSDPSALLASHAIPPINFNAWLNEFPHASYSAWNDRLKNRQHSNVGTKTVVGSANQNNRESNLHIGFSNSRQKALVTRFASRWRAVVSELRWARRWDPPASVQRQSPNDPIPSDAWLTTVLFDPPDSTARAVNVCMDLLKSLSTYPSRTRKHIKSSSSALTTISSHRIRNSSLFNLCQKRRRLILCYLTQICLPRLDELAPARGSAFWADPYGSYLPLSSNAHLLNAGNAFVYNFRHLVGTPDSSSAGRLSSAETTESGHAPLVPYLLIKVNFLSHIAHVVERLLSQMQRLESTTLLHWNELIASTMGSVSGTGALNGSTPSHTIAYVAELLRILEPLKNLGRKHQYSLLHILLHACVRLRQLVLQRSACTAQAEEVFSSMLDQLTGVSGSQIRDFIVTTLNVLAQYPLNDHQAALYLWKRMCVPVCPFDTDQAVFNISLEVWRGHEDYLLTRSRTELVSSETRGFGPTIHDVIDYICTGNNLTTDMRLEIVCENQILMPELRLQDVYTQVWCANRNNVNKPMRLLYRIPGLEADNLPYVEQLDAAKVPPEQYSHLSVLATHPHGLNGLLKRLSTIEDPVQTRDLLDVIFHILGFCLKIDECRVKLIDPELKSIPILLHAFVLYLQADQSRPSQSGGDGRGDAINRLIEVLEPILQSADATLSENPNASLETVSSSFAHIPFSNSITVSHTTGDLNSIHQLLSCVSENPELPVISSGVARLLGLLAFGDEEKMDAIVQFLKVHLVKLKPSEILSDKKESTLLDCCCALMISIRRDTPNGSALRNKIVRETGALEICLRFLWDTVPACVANLEEETPLNTTDPEVNGFLELPMLPHVLQVLRASVDGFQPADCLSQPTTYQVPGDPDKPRLTAYNLLHFFHLLDTSTSSGRVGLLTEDMLNEWAPKNAEPVDHVRLVPSSSDSSISDDASATVAQVIVRLRESTAQRTQRRAHAMRQKKLRSMNMRVDEKGKVIVMGSDRLAEMTATVTEEKGLTCAICHDGFRNAPQEAMGIYVFVRQCPLEETMKYGSETAQMPSTTSAIAQGYSTLSSFVTVHFSCHANSLKSSSENRWTVAQRHNRGAQCNAILPILSPPLVPGPETKNKPKKDQPQSPETVYAGHLASFMNYVMRTLNVRPGYASALQDVKVLLCRFACNRHFHQETGGGGRESNMQLVPHLMQVCLHSMLMSSSVSKELMDLDDFMDIPDTQWATSEHCWSSTGPLYRTVVALHLWPADLWRQQRSVMLRRLIYLGRGRAKQLGSTDTSLSVEAVFLRYKPYFVFFGLVDAIYSHLFKDVRLSSGSSQPGDWCASLSNYIATSDEAILAATPRLLNFFQDDLSPIVSVDEFADVMGLLGELNVDELTAIMNES</sequence>
<dbReference type="PANTHER" id="PTHR21725">
    <property type="entry name" value="E3 UBIQUITIN-PROTEIN LIGASE UBR4"/>
    <property type="match status" value="1"/>
</dbReference>
<feature type="region of interest" description="Disordered" evidence="7">
    <location>
        <begin position="1182"/>
        <end position="1202"/>
    </location>
</feature>
<feature type="compositionally biased region" description="Polar residues" evidence="7">
    <location>
        <begin position="147"/>
        <end position="157"/>
    </location>
</feature>
<evidence type="ECO:0000256" key="6">
    <source>
        <dbReference type="PROSITE-ProRule" id="PRU01388"/>
    </source>
</evidence>
<dbReference type="InterPro" id="IPR045189">
    <property type="entry name" value="UBR4-like"/>
</dbReference>
<feature type="region of interest" description="Disordered" evidence="7">
    <location>
        <begin position="2777"/>
        <end position="2797"/>
    </location>
</feature>
<comment type="similarity">
    <text evidence="1 6">Belongs to the UBR4 family.</text>
</comment>
<dbReference type="SUPFAM" id="SSF48371">
    <property type="entry name" value="ARM repeat"/>
    <property type="match status" value="1"/>
</dbReference>
<evidence type="ECO:0000256" key="5">
    <source>
        <dbReference type="PROSITE-ProRule" id="PRU00508"/>
    </source>
</evidence>
<feature type="region of interest" description="Disordered" evidence="7">
    <location>
        <begin position="7252"/>
        <end position="7273"/>
    </location>
</feature>
<organism evidence="9 10">
    <name type="scientific">Fasciola hepatica</name>
    <name type="common">Liver fluke</name>
    <dbReference type="NCBI Taxonomy" id="6192"/>
    <lineage>
        <taxon>Eukaryota</taxon>
        <taxon>Metazoa</taxon>
        <taxon>Spiralia</taxon>
        <taxon>Lophotrochozoa</taxon>
        <taxon>Platyhelminthes</taxon>
        <taxon>Trematoda</taxon>
        <taxon>Digenea</taxon>
        <taxon>Plagiorchiida</taxon>
        <taxon>Echinostomata</taxon>
        <taxon>Echinostomatoidea</taxon>
        <taxon>Fasciolidae</taxon>
        <taxon>Fasciola</taxon>
    </lineage>
</organism>
<feature type="compositionally biased region" description="Polar residues" evidence="7">
    <location>
        <begin position="4106"/>
        <end position="4134"/>
    </location>
</feature>
<feature type="region of interest" description="Disordered" evidence="7">
    <location>
        <begin position="1215"/>
        <end position="1254"/>
    </location>
</feature>
<keyword evidence="10" id="KW-1185">Reference proteome</keyword>
<dbReference type="PROSITE" id="PS51157">
    <property type="entry name" value="ZF_UBR"/>
    <property type="match status" value="1"/>
</dbReference>
<dbReference type="CDD" id="cd19680">
    <property type="entry name" value="UBR-box_UBR4"/>
    <property type="match status" value="1"/>
</dbReference>
<evidence type="ECO:0000256" key="3">
    <source>
        <dbReference type="ARBA" id="ARBA00022771"/>
    </source>
</evidence>
<feature type="compositionally biased region" description="Acidic residues" evidence="7">
    <location>
        <begin position="4315"/>
        <end position="4362"/>
    </location>
</feature>
<feature type="compositionally biased region" description="Basic residues" evidence="7">
    <location>
        <begin position="2214"/>
        <end position="2223"/>
    </location>
</feature>
<feature type="region of interest" description="Disordered" evidence="7">
    <location>
        <begin position="2195"/>
        <end position="2270"/>
    </location>
</feature>
<feature type="region of interest" description="Disordered" evidence="7">
    <location>
        <begin position="4437"/>
        <end position="4464"/>
    </location>
</feature>
<keyword evidence="2" id="KW-0479">Metal-binding</keyword>
<feature type="compositionally biased region" description="Polar residues" evidence="7">
    <location>
        <begin position="3205"/>
        <end position="3221"/>
    </location>
</feature>
<evidence type="ECO:0000313" key="9">
    <source>
        <dbReference type="EMBL" id="THD26982.1"/>
    </source>
</evidence>
<evidence type="ECO:0000256" key="2">
    <source>
        <dbReference type="ARBA" id="ARBA00022723"/>
    </source>
</evidence>
<feature type="domain" description="UBR-type" evidence="8">
    <location>
        <begin position="2064"/>
        <end position="2140"/>
    </location>
</feature>
<dbReference type="GO" id="GO:0008270">
    <property type="term" value="F:zinc ion binding"/>
    <property type="evidence" value="ECO:0007669"/>
    <property type="project" value="UniProtKB-KW"/>
</dbReference>
<feature type="compositionally biased region" description="Polar residues" evidence="7">
    <location>
        <begin position="4626"/>
        <end position="4640"/>
    </location>
</feature>